<keyword evidence="6" id="KW-0812">Transmembrane</keyword>
<evidence type="ECO:0000256" key="4">
    <source>
        <dbReference type="ARBA" id="ARBA00022481"/>
    </source>
</evidence>
<dbReference type="RefSeq" id="WP_281779432.1">
    <property type="nucleotide sequence ID" value="NZ_AP027041.1"/>
</dbReference>
<evidence type="ECO:0000313" key="12">
    <source>
        <dbReference type="EMBL" id="BDU17505.1"/>
    </source>
</evidence>
<organism evidence="12 13">
    <name type="scientific">Lysobacter auxotrophicus</name>
    <dbReference type="NCBI Taxonomy" id="2992573"/>
    <lineage>
        <taxon>Bacteria</taxon>
        <taxon>Pseudomonadati</taxon>
        <taxon>Pseudomonadota</taxon>
        <taxon>Gammaproteobacteria</taxon>
        <taxon>Lysobacterales</taxon>
        <taxon>Lysobacteraceae</taxon>
        <taxon>Lysobacter</taxon>
    </lineage>
</organism>
<evidence type="ECO:0000256" key="2">
    <source>
        <dbReference type="ARBA" id="ARBA00021549"/>
    </source>
</evidence>
<sequence>MEAVVHRHGSGKFLSVDRHMDGGGSGVSLPCPTARGDAAIRREWRRCGLLHAVSDAMDRARGLTLPELIITLAVLGTCAALALPQFNSLVMRTKGTTALHLLGSSLAGARMASVSRRIPVTVCPSADGRQCRKDAVWEDGWILYRDRYSRDQPEKPSDVLQRFAIDPDAFTLRSSIARQRVRYMPSGYTATSNLTILLCERDAQREVGRVVVSRPGRIRTERPRGADPGCAL</sequence>
<dbReference type="NCBIfam" id="TIGR02532">
    <property type="entry name" value="IV_pilin_GFxxxE"/>
    <property type="match status" value="1"/>
</dbReference>
<comment type="similarity">
    <text evidence="9">Belongs to the GSP H family.</text>
</comment>
<gene>
    <name evidence="12" type="ORF">LA521A_27060</name>
</gene>
<evidence type="ECO:0000256" key="7">
    <source>
        <dbReference type="ARBA" id="ARBA00022989"/>
    </source>
</evidence>
<proteinExistence type="inferred from homology"/>
<keyword evidence="5" id="KW-0997">Cell inner membrane</keyword>
<comment type="subcellular location">
    <subcellularLocation>
        <location evidence="1">Cell inner membrane</location>
        <topology evidence="1">Single-pass membrane protein</topology>
    </subcellularLocation>
</comment>
<dbReference type="SUPFAM" id="SSF54523">
    <property type="entry name" value="Pili subunits"/>
    <property type="match status" value="1"/>
</dbReference>
<protein>
    <recommendedName>
        <fullName evidence="2">Type II secretion system protein H</fullName>
    </recommendedName>
    <alternativeName>
        <fullName evidence="10">General secretion pathway protein H</fullName>
    </alternativeName>
</protein>
<dbReference type="Pfam" id="PF12019">
    <property type="entry name" value="GspH"/>
    <property type="match status" value="1"/>
</dbReference>
<dbReference type="EMBL" id="AP027041">
    <property type="protein sequence ID" value="BDU17505.1"/>
    <property type="molecule type" value="Genomic_DNA"/>
</dbReference>
<dbReference type="Gene3D" id="3.55.40.10">
    <property type="entry name" value="minor pseudopilin epsh domain"/>
    <property type="match status" value="1"/>
</dbReference>
<evidence type="ECO:0000256" key="8">
    <source>
        <dbReference type="ARBA" id="ARBA00023136"/>
    </source>
</evidence>
<dbReference type="Proteomes" id="UP001317822">
    <property type="component" value="Chromosome"/>
</dbReference>
<keyword evidence="7" id="KW-1133">Transmembrane helix</keyword>
<evidence type="ECO:0000256" key="6">
    <source>
        <dbReference type="ARBA" id="ARBA00022692"/>
    </source>
</evidence>
<evidence type="ECO:0000256" key="5">
    <source>
        <dbReference type="ARBA" id="ARBA00022519"/>
    </source>
</evidence>
<keyword evidence="4" id="KW-0488">Methylation</keyword>
<name>A0ABM8DFY0_9GAMM</name>
<evidence type="ECO:0000256" key="10">
    <source>
        <dbReference type="ARBA" id="ARBA00030775"/>
    </source>
</evidence>
<evidence type="ECO:0000256" key="1">
    <source>
        <dbReference type="ARBA" id="ARBA00004377"/>
    </source>
</evidence>
<keyword evidence="8" id="KW-0472">Membrane</keyword>
<dbReference type="InterPro" id="IPR012902">
    <property type="entry name" value="N_methyl_site"/>
</dbReference>
<evidence type="ECO:0000259" key="11">
    <source>
        <dbReference type="Pfam" id="PF12019"/>
    </source>
</evidence>
<dbReference type="InterPro" id="IPR045584">
    <property type="entry name" value="Pilin-like"/>
</dbReference>
<evidence type="ECO:0000256" key="3">
    <source>
        <dbReference type="ARBA" id="ARBA00022475"/>
    </source>
</evidence>
<dbReference type="InterPro" id="IPR022346">
    <property type="entry name" value="T2SS_GspH"/>
</dbReference>
<evidence type="ECO:0000256" key="9">
    <source>
        <dbReference type="ARBA" id="ARBA00025772"/>
    </source>
</evidence>
<reference evidence="12 13" key="1">
    <citation type="journal article" date="2023" name="Int. J. Syst. Evol. Microbiol.">
        <title>Physiological and genomic analyses of cobalamin (vitamin B12)-auxotrophy of Lysobacter auxotrophicus sp. nov., a methionine-auxotrophic chitinolytic bacterium isolated from chitin-treated soil.</title>
        <authorList>
            <person name="Saito A."/>
            <person name="Dohra H."/>
            <person name="Hamada M."/>
            <person name="Moriuchi R."/>
            <person name="Kotsuchibashi Y."/>
            <person name="Mori K."/>
        </authorList>
    </citation>
    <scope>NUCLEOTIDE SEQUENCE [LARGE SCALE GENOMIC DNA]</scope>
    <source>
        <strain evidence="12 13">5-21a</strain>
    </source>
</reference>
<keyword evidence="13" id="KW-1185">Reference proteome</keyword>
<evidence type="ECO:0000313" key="13">
    <source>
        <dbReference type="Proteomes" id="UP001317822"/>
    </source>
</evidence>
<feature type="domain" description="General secretion pathway GspH" evidence="11">
    <location>
        <begin position="102"/>
        <end position="216"/>
    </location>
</feature>
<keyword evidence="3" id="KW-1003">Cell membrane</keyword>
<accession>A0ABM8DFY0</accession>